<evidence type="ECO:0000313" key="2">
    <source>
        <dbReference type="Proteomes" id="UP000077755"/>
    </source>
</evidence>
<dbReference type="AlphaFoldDB" id="A0AAF0XH73"/>
<dbReference type="EMBL" id="CP093349">
    <property type="protein sequence ID" value="WOH07765.1"/>
    <property type="molecule type" value="Genomic_DNA"/>
</dbReference>
<gene>
    <name evidence="1" type="ORF">DCAR_0727199</name>
</gene>
<sequence length="379" mass="43594">MYVTRPLSHYLNNPEDLSLPPEGPNSGYLVIQDEESEIFCCFGLWKDRDLVDLPFPQNKNLTTRYTGTHHRQEQHTSYHDVTFFPVLNQPLSSNRYYAIKPHGKHKGKAYASSKEEDMTTCCFCSSVSDVKPRPFDPSDTHQQFEIANYETACNEGGGFYAKSVAQDSFPPHFLRRKGWKINTKTPKNYTLGEALGLNSSLRACLPDLSSKAVVIGKWYCPFIDQMTNSMFYEMTLEQRWEQIFECNNMNHGNVVMVDAVVQREVIFVGDREGEPDKKNVVHNIIEFKSSGSKGEEVSIGLSSQIFERMKWEEERAGWVDGGEREVRVKRVEEFGGSVEGWRKFGCYVLVESFVLKRMDGSVVMTYDFKHTQQLKCLWM</sequence>
<organism evidence="1 2">
    <name type="scientific">Daucus carota subsp. sativus</name>
    <name type="common">Carrot</name>
    <dbReference type="NCBI Taxonomy" id="79200"/>
    <lineage>
        <taxon>Eukaryota</taxon>
        <taxon>Viridiplantae</taxon>
        <taxon>Streptophyta</taxon>
        <taxon>Embryophyta</taxon>
        <taxon>Tracheophyta</taxon>
        <taxon>Spermatophyta</taxon>
        <taxon>Magnoliopsida</taxon>
        <taxon>eudicotyledons</taxon>
        <taxon>Gunneridae</taxon>
        <taxon>Pentapetalae</taxon>
        <taxon>asterids</taxon>
        <taxon>campanulids</taxon>
        <taxon>Apiales</taxon>
        <taxon>Apiaceae</taxon>
        <taxon>Apioideae</taxon>
        <taxon>Scandiceae</taxon>
        <taxon>Daucinae</taxon>
        <taxon>Daucus</taxon>
        <taxon>Daucus sect. Daucus</taxon>
    </lineage>
</organism>
<dbReference type="Pfam" id="PF06880">
    <property type="entry name" value="DUF1262"/>
    <property type="match status" value="1"/>
</dbReference>
<evidence type="ECO:0000313" key="1">
    <source>
        <dbReference type="EMBL" id="WOH07765.1"/>
    </source>
</evidence>
<keyword evidence="2" id="KW-1185">Reference proteome</keyword>
<reference evidence="1" key="2">
    <citation type="submission" date="2022-03" db="EMBL/GenBank/DDBJ databases">
        <title>Draft title - Genomic analysis of global carrot germplasm unveils the trajectory of domestication and the origin of high carotenoid orange carrot.</title>
        <authorList>
            <person name="Iorizzo M."/>
            <person name="Ellison S."/>
            <person name="Senalik D."/>
            <person name="Macko-Podgorni A."/>
            <person name="Grzebelus D."/>
            <person name="Bostan H."/>
            <person name="Rolling W."/>
            <person name="Curaba J."/>
            <person name="Simon P."/>
        </authorList>
    </citation>
    <scope>NUCLEOTIDE SEQUENCE</scope>
    <source>
        <tissue evidence="1">Leaf</tissue>
    </source>
</reference>
<dbReference type="PANTHER" id="PTHR31050:SF3">
    <property type="entry name" value="OS08G0412800 PROTEIN"/>
    <property type="match status" value="1"/>
</dbReference>
<dbReference type="PANTHER" id="PTHR31050">
    <property type="entry name" value="OS08G0413200 PROTEIN"/>
    <property type="match status" value="1"/>
</dbReference>
<dbReference type="Proteomes" id="UP000077755">
    <property type="component" value="Chromosome 7"/>
</dbReference>
<name>A0AAF0XH73_DAUCS</name>
<proteinExistence type="predicted"/>
<accession>A0AAF0XH73</accession>
<protein>
    <submittedName>
        <fullName evidence="1">Uncharacterized protein</fullName>
    </submittedName>
</protein>
<dbReference type="InterPro" id="IPR010683">
    <property type="entry name" value="DUF1262"/>
</dbReference>
<reference evidence="1" key="1">
    <citation type="journal article" date="2016" name="Nat. Genet.">
        <title>A high-quality carrot genome assembly provides new insights into carotenoid accumulation and asterid genome evolution.</title>
        <authorList>
            <person name="Iorizzo M."/>
            <person name="Ellison S."/>
            <person name="Senalik D."/>
            <person name="Zeng P."/>
            <person name="Satapoomin P."/>
            <person name="Huang J."/>
            <person name="Bowman M."/>
            <person name="Iovene M."/>
            <person name="Sanseverino W."/>
            <person name="Cavagnaro P."/>
            <person name="Yildiz M."/>
            <person name="Macko-Podgorni A."/>
            <person name="Moranska E."/>
            <person name="Grzebelus E."/>
            <person name="Grzebelus D."/>
            <person name="Ashrafi H."/>
            <person name="Zheng Z."/>
            <person name="Cheng S."/>
            <person name="Spooner D."/>
            <person name="Van Deynze A."/>
            <person name="Simon P."/>
        </authorList>
    </citation>
    <scope>NUCLEOTIDE SEQUENCE</scope>
    <source>
        <tissue evidence="1">Leaf</tissue>
    </source>
</reference>